<dbReference type="GO" id="GO:0008483">
    <property type="term" value="F:transaminase activity"/>
    <property type="evidence" value="ECO:0007669"/>
    <property type="project" value="TreeGrafter"/>
</dbReference>
<dbReference type="STRING" id="1849047.A0A3D8S290"/>
<dbReference type="InterPro" id="IPR004838">
    <property type="entry name" value="NHTrfase_class1_PyrdxlP-BS"/>
</dbReference>
<gene>
    <name evidence="4" type="ORF">BP6252_04859</name>
</gene>
<dbReference type="InterPro" id="IPR015421">
    <property type="entry name" value="PyrdxlP-dep_Trfase_major"/>
</dbReference>
<evidence type="ECO:0000256" key="1">
    <source>
        <dbReference type="ARBA" id="ARBA00007441"/>
    </source>
</evidence>
<dbReference type="GO" id="GO:0006520">
    <property type="term" value="P:amino acid metabolic process"/>
    <property type="evidence" value="ECO:0007669"/>
    <property type="project" value="TreeGrafter"/>
</dbReference>
<dbReference type="InterPro" id="IPR050478">
    <property type="entry name" value="Ethylene_sulfur-biosynth"/>
</dbReference>
<reference evidence="4 5" key="1">
    <citation type="journal article" date="2018" name="IMA Fungus">
        <title>IMA Genome-F 9: Draft genome sequence of Annulohypoxylon stygium, Aspergillus mulundensis, Berkeleyomyces basicola (syn. Thielaviopsis basicola), Ceratocystis smalleyi, two Cercospora beticola strains, Coleophoma cylindrospora, Fusarium fracticaudum, Phialophora cf. hyalina, and Morchella septimelata.</title>
        <authorList>
            <person name="Wingfield B.D."/>
            <person name="Bills G.F."/>
            <person name="Dong Y."/>
            <person name="Huang W."/>
            <person name="Nel W.J."/>
            <person name="Swalarsk-Parry B.S."/>
            <person name="Vaghefi N."/>
            <person name="Wilken P.M."/>
            <person name="An Z."/>
            <person name="de Beer Z.W."/>
            <person name="De Vos L."/>
            <person name="Chen L."/>
            <person name="Duong T.A."/>
            <person name="Gao Y."/>
            <person name="Hammerbacher A."/>
            <person name="Kikkert J.R."/>
            <person name="Li Y."/>
            <person name="Li H."/>
            <person name="Li K."/>
            <person name="Li Q."/>
            <person name="Liu X."/>
            <person name="Ma X."/>
            <person name="Naidoo K."/>
            <person name="Pethybridge S.J."/>
            <person name="Sun J."/>
            <person name="Steenkamp E.T."/>
            <person name="van der Nest M.A."/>
            <person name="van Wyk S."/>
            <person name="Wingfield M.J."/>
            <person name="Xiong C."/>
            <person name="Yue Q."/>
            <person name="Zhang X."/>
        </authorList>
    </citation>
    <scope>NUCLEOTIDE SEQUENCE [LARGE SCALE GENOMIC DNA]</scope>
    <source>
        <strain evidence="4 5">BP6252</strain>
    </source>
</reference>
<evidence type="ECO:0000313" key="4">
    <source>
        <dbReference type="EMBL" id="RDW80221.1"/>
    </source>
</evidence>
<protein>
    <submittedName>
        <fullName evidence="4">1-aminocyclopropane-1-carboxylate synthase</fullName>
    </submittedName>
</protein>
<comment type="similarity">
    <text evidence="1">Belongs to the class-I pyridoxal-phosphate-dependent aminotransferase family.</text>
</comment>
<dbReference type="GO" id="GO:0030170">
    <property type="term" value="F:pyridoxal phosphate binding"/>
    <property type="evidence" value="ECO:0007669"/>
    <property type="project" value="InterPro"/>
</dbReference>
<dbReference type="Pfam" id="PF00155">
    <property type="entry name" value="Aminotran_1_2"/>
    <property type="match status" value="1"/>
</dbReference>
<feature type="domain" description="Aminotransferase class I/classII large" evidence="3">
    <location>
        <begin position="81"/>
        <end position="418"/>
    </location>
</feature>
<evidence type="ECO:0000259" key="3">
    <source>
        <dbReference type="Pfam" id="PF00155"/>
    </source>
</evidence>
<dbReference type="Gene3D" id="3.40.640.10">
    <property type="entry name" value="Type I PLP-dependent aspartate aminotransferase-like (Major domain)"/>
    <property type="match status" value="1"/>
</dbReference>
<dbReference type="OrthoDB" id="7042322at2759"/>
<dbReference type="Gene3D" id="3.90.1150.10">
    <property type="entry name" value="Aspartate Aminotransferase, domain 1"/>
    <property type="match status" value="1"/>
</dbReference>
<dbReference type="AlphaFoldDB" id="A0A3D8S290"/>
<proteinExistence type="inferred from homology"/>
<dbReference type="InterPro" id="IPR004839">
    <property type="entry name" value="Aminotransferase_I/II_large"/>
</dbReference>
<dbReference type="PROSITE" id="PS00105">
    <property type="entry name" value="AA_TRANSFER_CLASS_1"/>
    <property type="match status" value="1"/>
</dbReference>
<organism evidence="4 5">
    <name type="scientific">Coleophoma cylindrospora</name>
    <dbReference type="NCBI Taxonomy" id="1849047"/>
    <lineage>
        <taxon>Eukaryota</taxon>
        <taxon>Fungi</taxon>
        <taxon>Dikarya</taxon>
        <taxon>Ascomycota</taxon>
        <taxon>Pezizomycotina</taxon>
        <taxon>Leotiomycetes</taxon>
        <taxon>Helotiales</taxon>
        <taxon>Dermateaceae</taxon>
        <taxon>Coleophoma</taxon>
    </lineage>
</organism>
<keyword evidence="5" id="KW-1185">Reference proteome</keyword>
<dbReference type="SUPFAM" id="SSF53383">
    <property type="entry name" value="PLP-dependent transferases"/>
    <property type="match status" value="1"/>
</dbReference>
<dbReference type="EMBL" id="PDLM01000004">
    <property type="protein sequence ID" value="RDW80221.1"/>
    <property type="molecule type" value="Genomic_DNA"/>
</dbReference>
<dbReference type="CDD" id="cd00609">
    <property type="entry name" value="AAT_like"/>
    <property type="match status" value="1"/>
</dbReference>
<dbReference type="PRINTS" id="PR00753">
    <property type="entry name" value="ACCSYNTHASE"/>
</dbReference>
<keyword evidence="2" id="KW-0663">Pyridoxal phosphate</keyword>
<dbReference type="InterPro" id="IPR015422">
    <property type="entry name" value="PyrdxlP-dep_Trfase_small"/>
</dbReference>
<sequence>MLSNRGQKSAASQDIPWRFAPGSNNVYDKISNPKGVISLGTAENNLLQEELGQYVAQNVAIPALAFTYRFSTMGGPRFPIAMASHLNHYFDPHTPVQADHILTGSGLTAIHEMVALSIGDPGDGILVSRPIYGRFELDFGNTAGLNIVYADMDGLDPFSPGVASKYQKALDASAARGIQVKALLIVNPHNPLGRCFPPSTLREIMKLCQQNSIHLISDEVYALSVYDTGYEESPSFTSVLSIDPTGLIDTDQLHVLYGMSKDFAAAGLRLGSLITRNQLLRKAVAANFRFHNPSGMSVAIGTAILEDRAFVDSFIAISRERLRDSYLYTTQILDHAGIKYQKGGNAGFFLYVDLSPWLVEVPSGDGGGENEAEYALAQRLLDGGVGLHPCEEHGEKRGHFRLVFSHQRDVLAEGLKRLCVVLQTPVAESKTLAD</sequence>
<evidence type="ECO:0000256" key="2">
    <source>
        <dbReference type="ARBA" id="ARBA00022898"/>
    </source>
</evidence>
<name>A0A3D8S290_9HELO</name>
<accession>A0A3D8S290</accession>
<dbReference type="PANTHER" id="PTHR43795:SF39">
    <property type="entry name" value="AMINOTRANSFERASE CLASS I_CLASSII DOMAIN-CONTAINING PROTEIN"/>
    <property type="match status" value="1"/>
</dbReference>
<comment type="caution">
    <text evidence="4">The sequence shown here is derived from an EMBL/GenBank/DDBJ whole genome shotgun (WGS) entry which is preliminary data.</text>
</comment>
<evidence type="ECO:0000313" key="5">
    <source>
        <dbReference type="Proteomes" id="UP000256645"/>
    </source>
</evidence>
<dbReference type="Proteomes" id="UP000256645">
    <property type="component" value="Unassembled WGS sequence"/>
</dbReference>
<dbReference type="InterPro" id="IPR015424">
    <property type="entry name" value="PyrdxlP-dep_Trfase"/>
</dbReference>
<dbReference type="PANTHER" id="PTHR43795">
    <property type="entry name" value="BIFUNCTIONAL ASPARTATE AMINOTRANSFERASE AND GLUTAMATE/ASPARTATE-PREPHENATE AMINOTRANSFERASE-RELATED"/>
    <property type="match status" value="1"/>
</dbReference>